<dbReference type="Proteomes" id="UP000295578">
    <property type="component" value="Unassembled WGS sequence"/>
</dbReference>
<reference evidence="1 2" key="1">
    <citation type="submission" date="2019-03" db="EMBL/GenBank/DDBJ databases">
        <title>Draft genome sequences of novel Actinobacteria.</title>
        <authorList>
            <person name="Sahin N."/>
            <person name="Ay H."/>
            <person name="Saygin H."/>
        </authorList>
    </citation>
    <scope>NUCLEOTIDE SEQUENCE [LARGE SCALE GENOMIC DNA]</scope>
    <source>
        <strain evidence="1 2">DSM 45941</strain>
    </source>
</reference>
<keyword evidence="2" id="KW-1185">Reference proteome</keyword>
<dbReference type="RefSeq" id="WP_132197532.1">
    <property type="nucleotide sequence ID" value="NZ_SMKY01000047.1"/>
</dbReference>
<organism evidence="1 2">
    <name type="scientific">Actinomadura darangshiensis</name>
    <dbReference type="NCBI Taxonomy" id="705336"/>
    <lineage>
        <taxon>Bacteria</taxon>
        <taxon>Bacillati</taxon>
        <taxon>Actinomycetota</taxon>
        <taxon>Actinomycetes</taxon>
        <taxon>Streptosporangiales</taxon>
        <taxon>Thermomonosporaceae</taxon>
        <taxon>Actinomadura</taxon>
    </lineage>
</organism>
<proteinExistence type="predicted"/>
<name>A0A4R5BFI5_9ACTN</name>
<comment type="caution">
    <text evidence="1">The sequence shown here is derived from an EMBL/GenBank/DDBJ whole genome shotgun (WGS) entry which is preliminary data.</text>
</comment>
<sequence>MARTMRLAEAELQDVFTERGWSDGLPVVAPTPERVGAMLAESDLLPEDVLGVVPGRSAVLTAEMLAANAVMAGAVPEYFPIVQAAMAALLDPAFNLNAALTSTGGAALTVVVSGPLADRVGVHGGHNALGPGFRANATIGRTLRLVARNVFDARPGGMDGSSLGNPGRYALCFAEAPPPQGWEPLHVRLGYEPDDTSVTVMATEGPHQVANHLNGDPGGILATMASAMASPTSFIAGKGGQAMFVLGPEHAAALAGAGLTPREVQEHLAAASRIAPQALLDAGVRIPVGSAHDMTAGPDGLLPVVKTADDVLLVTAGGAGAGWSAYLPSWATSVTTAAVSRRVRDPHEALPDCGDDVCAVDF</sequence>
<dbReference type="EMBL" id="SMKY01000047">
    <property type="protein sequence ID" value="TDD84169.1"/>
    <property type="molecule type" value="Genomic_DNA"/>
</dbReference>
<gene>
    <name evidence="1" type="ORF">E1293_13430</name>
</gene>
<evidence type="ECO:0000313" key="2">
    <source>
        <dbReference type="Proteomes" id="UP000295578"/>
    </source>
</evidence>
<protein>
    <recommendedName>
        <fullName evidence="3">Thioredoxin</fullName>
    </recommendedName>
</protein>
<dbReference type="OrthoDB" id="5240640at2"/>
<dbReference type="AlphaFoldDB" id="A0A4R5BFI5"/>
<evidence type="ECO:0000313" key="1">
    <source>
        <dbReference type="EMBL" id="TDD84169.1"/>
    </source>
</evidence>
<evidence type="ECO:0008006" key="3">
    <source>
        <dbReference type="Google" id="ProtNLM"/>
    </source>
</evidence>
<accession>A0A4R5BFI5</accession>